<comment type="caution">
    <text evidence="2">The sequence shown here is derived from an EMBL/GenBank/DDBJ whole genome shotgun (WGS) entry which is preliminary data.</text>
</comment>
<dbReference type="Proteomes" id="UP000299102">
    <property type="component" value="Unassembled WGS sequence"/>
</dbReference>
<reference evidence="2 3" key="1">
    <citation type="journal article" date="2019" name="Commun. Biol.">
        <title>The bagworm genome reveals a unique fibroin gene that provides high tensile strength.</title>
        <authorList>
            <person name="Kono N."/>
            <person name="Nakamura H."/>
            <person name="Ohtoshi R."/>
            <person name="Tomita M."/>
            <person name="Numata K."/>
            <person name="Arakawa K."/>
        </authorList>
    </citation>
    <scope>NUCLEOTIDE SEQUENCE [LARGE SCALE GENOMIC DNA]</scope>
</reference>
<feature type="region of interest" description="Disordered" evidence="1">
    <location>
        <begin position="52"/>
        <end position="106"/>
    </location>
</feature>
<evidence type="ECO:0000313" key="2">
    <source>
        <dbReference type="EMBL" id="GBP56990.1"/>
    </source>
</evidence>
<protein>
    <submittedName>
        <fullName evidence="2">Uncharacterized protein</fullName>
    </submittedName>
</protein>
<dbReference type="EMBL" id="BGZK01000706">
    <property type="protein sequence ID" value="GBP56990.1"/>
    <property type="molecule type" value="Genomic_DNA"/>
</dbReference>
<evidence type="ECO:0000256" key="1">
    <source>
        <dbReference type="SAM" id="MobiDB-lite"/>
    </source>
</evidence>
<proteinExistence type="predicted"/>
<evidence type="ECO:0000313" key="3">
    <source>
        <dbReference type="Proteomes" id="UP000299102"/>
    </source>
</evidence>
<gene>
    <name evidence="2" type="ORF">EVAR_88619_1</name>
</gene>
<accession>A0A4C1X1N4</accession>
<organism evidence="2 3">
    <name type="scientific">Eumeta variegata</name>
    <name type="common">Bagworm moth</name>
    <name type="synonym">Eumeta japonica</name>
    <dbReference type="NCBI Taxonomy" id="151549"/>
    <lineage>
        <taxon>Eukaryota</taxon>
        <taxon>Metazoa</taxon>
        <taxon>Ecdysozoa</taxon>
        <taxon>Arthropoda</taxon>
        <taxon>Hexapoda</taxon>
        <taxon>Insecta</taxon>
        <taxon>Pterygota</taxon>
        <taxon>Neoptera</taxon>
        <taxon>Endopterygota</taxon>
        <taxon>Lepidoptera</taxon>
        <taxon>Glossata</taxon>
        <taxon>Ditrysia</taxon>
        <taxon>Tineoidea</taxon>
        <taxon>Psychidae</taxon>
        <taxon>Oiketicinae</taxon>
        <taxon>Eumeta</taxon>
    </lineage>
</organism>
<sequence length="106" mass="11899">MIDKKNLQNEIWLMKRSARNALDHKGSDSGLEKEVSHFKQPKLTTLHETITNVSEAGEDRTETKAGQAGLVRGRSSAHSPNDTTPAPRHVAFDDFRRPTPLLFSNY</sequence>
<name>A0A4C1X1N4_EUMVA</name>
<keyword evidence="3" id="KW-1185">Reference proteome</keyword>
<dbReference type="AlphaFoldDB" id="A0A4C1X1N4"/>